<accession>A0ABD1Y754</accession>
<reference evidence="3 4" key="1">
    <citation type="submission" date="2024-09" db="EMBL/GenBank/DDBJ databases">
        <title>Chromosome-scale assembly of Riccia fluitans.</title>
        <authorList>
            <person name="Paukszto L."/>
            <person name="Sawicki J."/>
            <person name="Karawczyk K."/>
            <person name="Piernik-Szablinska J."/>
            <person name="Szczecinska M."/>
            <person name="Mazdziarz M."/>
        </authorList>
    </citation>
    <scope>NUCLEOTIDE SEQUENCE [LARGE SCALE GENOMIC DNA]</scope>
    <source>
        <strain evidence="3">Rf_01</strain>
        <tissue evidence="3">Aerial parts of the thallus</tissue>
    </source>
</reference>
<feature type="compositionally biased region" description="Basic and acidic residues" evidence="1">
    <location>
        <begin position="377"/>
        <end position="389"/>
    </location>
</feature>
<dbReference type="Pfam" id="PF13837">
    <property type="entry name" value="Myb_DNA-bind_4"/>
    <property type="match status" value="2"/>
</dbReference>
<evidence type="ECO:0000313" key="3">
    <source>
        <dbReference type="EMBL" id="KAL2621184.1"/>
    </source>
</evidence>
<dbReference type="Gene3D" id="1.10.10.60">
    <property type="entry name" value="Homeodomain-like"/>
    <property type="match status" value="2"/>
</dbReference>
<dbReference type="Proteomes" id="UP001605036">
    <property type="component" value="Unassembled WGS sequence"/>
</dbReference>
<dbReference type="AlphaFoldDB" id="A0ABD1Y754"/>
<protein>
    <recommendedName>
        <fullName evidence="2">Myb-like domain-containing protein</fullName>
    </recommendedName>
</protein>
<feature type="domain" description="Myb-like" evidence="2">
    <location>
        <begin position="53"/>
        <end position="118"/>
    </location>
</feature>
<feature type="region of interest" description="Disordered" evidence="1">
    <location>
        <begin position="373"/>
        <end position="433"/>
    </location>
</feature>
<feature type="region of interest" description="Disordered" evidence="1">
    <location>
        <begin position="31"/>
        <end position="57"/>
    </location>
</feature>
<gene>
    <name evidence="3" type="ORF">R1flu_001389</name>
</gene>
<proteinExistence type="predicted"/>
<name>A0ABD1Y754_9MARC</name>
<dbReference type="InterPro" id="IPR001005">
    <property type="entry name" value="SANT/Myb"/>
</dbReference>
<dbReference type="PROSITE" id="PS50090">
    <property type="entry name" value="MYB_LIKE"/>
    <property type="match status" value="2"/>
</dbReference>
<evidence type="ECO:0000313" key="4">
    <source>
        <dbReference type="Proteomes" id="UP001605036"/>
    </source>
</evidence>
<dbReference type="SMART" id="SM00717">
    <property type="entry name" value="SANT"/>
    <property type="match status" value="2"/>
</dbReference>
<dbReference type="PANTHER" id="PTHR47211:SF2">
    <property type="entry name" value="TRIHELIX TRANSCRIPTION FACTOR ASR3"/>
    <property type="match status" value="1"/>
</dbReference>
<dbReference type="PANTHER" id="PTHR47211">
    <property type="entry name" value="TRIHELIX TRANSCRIPTION FACTOR ASR3"/>
    <property type="match status" value="1"/>
</dbReference>
<feature type="compositionally biased region" description="Basic and acidic residues" evidence="1">
    <location>
        <begin position="219"/>
        <end position="233"/>
    </location>
</feature>
<feature type="domain" description="Myb-like" evidence="2">
    <location>
        <begin position="231"/>
        <end position="301"/>
    </location>
</feature>
<evidence type="ECO:0000259" key="2">
    <source>
        <dbReference type="PROSITE" id="PS50090"/>
    </source>
</evidence>
<evidence type="ECO:0000256" key="1">
    <source>
        <dbReference type="SAM" id="MobiDB-lite"/>
    </source>
</evidence>
<comment type="caution">
    <text evidence="3">The sequence shown here is derived from an EMBL/GenBank/DDBJ whole genome shotgun (WGS) entry which is preliminary data.</text>
</comment>
<organism evidence="3 4">
    <name type="scientific">Riccia fluitans</name>
    <dbReference type="NCBI Taxonomy" id="41844"/>
    <lineage>
        <taxon>Eukaryota</taxon>
        <taxon>Viridiplantae</taxon>
        <taxon>Streptophyta</taxon>
        <taxon>Embryophyta</taxon>
        <taxon>Marchantiophyta</taxon>
        <taxon>Marchantiopsida</taxon>
        <taxon>Marchantiidae</taxon>
        <taxon>Marchantiales</taxon>
        <taxon>Ricciaceae</taxon>
        <taxon>Riccia</taxon>
    </lineage>
</organism>
<dbReference type="SUPFAM" id="SSF46689">
    <property type="entry name" value="Homeodomain-like"/>
    <property type="match status" value="1"/>
</dbReference>
<dbReference type="EMBL" id="JBHFFA010000006">
    <property type="protein sequence ID" value="KAL2621184.1"/>
    <property type="molecule type" value="Genomic_DNA"/>
</dbReference>
<keyword evidence="4" id="KW-1185">Reference proteome</keyword>
<dbReference type="InterPro" id="IPR009057">
    <property type="entry name" value="Homeodomain-like_sf"/>
</dbReference>
<feature type="compositionally biased region" description="Gly residues" evidence="1">
    <location>
        <begin position="31"/>
        <end position="50"/>
    </location>
</feature>
<feature type="region of interest" description="Disordered" evidence="1">
    <location>
        <begin position="169"/>
        <end position="239"/>
    </location>
</feature>
<sequence length="500" mass="54959">MVEVEGGGVVAAAAGSGSVVVSAGNNGVGGEAAAGSGGGAALSGGGSDGGGGEEKVRNPRWMMHETAVLVTAKRKHDEEAGDEYIPAHKKWGAIAVDVKEKGVDRDARQCRKRWSNLYQDYRRIRDWMRKSGVESYWTMRHDKRRDNKLPGSFDPEVYSDMDSFLSKKRGITPRIVSDSAQPTPDEGVGSEIEQDHDAPDAVDVGNGNGSSIPGGPAGTDKEQPVDSGGDDKKKRNSKWTKHETVVLLVGKSKYDSRAKESSASSKAVWSDEKWESISTYCKSNGVDRDAQQCRKRWSNLHNGDYKKIRDWQKKSNVESYWAMKTEKRRLNKLPGFFDPQVYAVMDAFCSKKANGDLDGARHAFEDLLLSEVEQDHEEQNNLDDGKKCSEPPPESGTLSCREEQTGVASGIISLGRKKRKRIPNGVEMDEQTEHKDHLTAILESSGKAMQVALTENIQAQIEAHKRNCELDRNQRKQQGDNLVGVLSKLAEAMANIAEKL</sequence>
<dbReference type="InterPro" id="IPR044822">
    <property type="entry name" value="Myb_DNA-bind_4"/>
</dbReference>